<comment type="caution">
    <text evidence="1">The sequence shown here is derived from an EMBL/GenBank/DDBJ whole genome shotgun (WGS) entry which is preliminary data.</text>
</comment>
<proteinExistence type="predicted"/>
<accession>A0A4V3DE33</accession>
<evidence type="ECO:0000313" key="2">
    <source>
        <dbReference type="Proteomes" id="UP000295292"/>
    </source>
</evidence>
<evidence type="ECO:0000313" key="1">
    <source>
        <dbReference type="EMBL" id="TDQ79499.1"/>
    </source>
</evidence>
<sequence>MILLSFIAISCIKKDDYKLMTVIGLTQESYGIDRNNETTLTVLANSPVNGDVRFVIAGDLKEGIDYELVNKTFSFTNTTAAYVKIKFLKEVPQEATLDILLLPVDFGTLALSKAKIGLNLGEAVIYTFDQNKYEVSETGEIAVTLSTVIGTFSNEMPMTLEVEVDTKRSTAKEGLHFSFSEGSKITVPQRRSKGTMKIKLLKEEAGKNKIVLRLKNLPKGFYPGNYDETEVSLVSTTFERLTGSWKYVAFTTYDYLDLNTSWADDPSKLPVNNSAADVLTFDHNELSVSLSGNMKNYFRDTELVKKADVIQMLIEAPGFPPPRVNVMMTEGKANVTFSATKEVVRNAQIGFRITTINGKEYLEVTIGDFEPVDFLQNTYEMVKDWGSNPIMADYPIRYRFERIK</sequence>
<dbReference type="EMBL" id="SNYV01000011">
    <property type="protein sequence ID" value="TDQ79499.1"/>
    <property type="molecule type" value="Genomic_DNA"/>
</dbReference>
<evidence type="ECO:0008006" key="3">
    <source>
        <dbReference type="Google" id="ProtNLM"/>
    </source>
</evidence>
<protein>
    <recommendedName>
        <fullName evidence="3">Calx-beta domain-containing protein</fullName>
    </recommendedName>
</protein>
<reference evidence="1 2" key="1">
    <citation type="submission" date="2019-03" db="EMBL/GenBank/DDBJ databases">
        <title>Genomic Encyclopedia of Archaeal and Bacterial Type Strains, Phase II (KMG-II): from individual species to whole genera.</title>
        <authorList>
            <person name="Goeker M."/>
        </authorList>
    </citation>
    <scope>NUCLEOTIDE SEQUENCE [LARGE SCALE GENOMIC DNA]</scope>
    <source>
        <strain evidence="1 2">DSM 28353</strain>
    </source>
</reference>
<organism evidence="1 2">
    <name type="scientific">Sphingobacterium yanglingense</name>
    <dbReference type="NCBI Taxonomy" id="1437280"/>
    <lineage>
        <taxon>Bacteria</taxon>
        <taxon>Pseudomonadati</taxon>
        <taxon>Bacteroidota</taxon>
        <taxon>Sphingobacteriia</taxon>
        <taxon>Sphingobacteriales</taxon>
        <taxon>Sphingobacteriaceae</taxon>
        <taxon>Sphingobacterium</taxon>
    </lineage>
</organism>
<name>A0A4V3DE33_9SPHI</name>
<keyword evidence="2" id="KW-1185">Reference proteome</keyword>
<dbReference type="Proteomes" id="UP000295292">
    <property type="component" value="Unassembled WGS sequence"/>
</dbReference>
<gene>
    <name evidence="1" type="ORF">CLV99_0938</name>
</gene>
<dbReference type="AlphaFoldDB" id="A0A4V3DE33"/>